<gene>
    <name evidence="2" type="ORF">AWC19_26765</name>
</gene>
<dbReference type="STRING" id="153971.AWC19_26765"/>
<feature type="domain" description="DUF7064" evidence="1">
    <location>
        <begin position="151"/>
        <end position="271"/>
    </location>
</feature>
<keyword evidence="3" id="KW-1185">Reference proteome</keyword>
<dbReference type="SUPFAM" id="SSF159245">
    <property type="entry name" value="AttH-like"/>
    <property type="match status" value="1"/>
</dbReference>
<name>A0A1X1ZWT2_9MYCO</name>
<reference evidence="2 3" key="1">
    <citation type="submission" date="2016-01" db="EMBL/GenBank/DDBJ databases">
        <title>The new phylogeny of the genus Mycobacterium.</title>
        <authorList>
            <person name="Tarcisio F."/>
            <person name="Conor M."/>
            <person name="Antonella G."/>
            <person name="Elisabetta G."/>
            <person name="Giulia F.S."/>
            <person name="Sara T."/>
            <person name="Anna F."/>
            <person name="Clotilde B."/>
            <person name="Roberto B."/>
            <person name="Veronica D.S."/>
            <person name="Fabio R."/>
            <person name="Monica P."/>
            <person name="Olivier J."/>
            <person name="Enrico T."/>
            <person name="Nicola S."/>
        </authorList>
    </citation>
    <scope>NUCLEOTIDE SEQUENCE [LARGE SCALE GENOMIC DNA]</scope>
    <source>
        <strain evidence="2 3">DSM 44572</strain>
    </source>
</reference>
<sequence>MRDSLFWEVIVPEEKLGMQVYLYLTDRGRAGYNVVVWGPEPEPLALHLGSGRIPDSADLDDLSFEGLRLQQQDPLRTCTLTYQRDDVAIEFGFRGVHDAFTYHENPDGLPVWFAENRMEQTGHVQGSIQVGRRRIALDRIGHRDHSWGVRDWGVPQHWKWFVAYTPSAVALNGWIWIARGEWGFGGYVCREGVTTAIRSIAHHADYDDLMRQRRLAATVIDIEGRQTELTLDAFGVVELPTHDPLATVIREAACHASIDGEAGAGQFETHWAHSYLEYLTKSASAR</sequence>
<dbReference type="Pfam" id="PF23212">
    <property type="entry name" value="DUF7064"/>
    <property type="match status" value="1"/>
</dbReference>
<organism evidence="2 3">
    <name type="scientific">Mycobacterium palustre</name>
    <dbReference type="NCBI Taxonomy" id="153971"/>
    <lineage>
        <taxon>Bacteria</taxon>
        <taxon>Bacillati</taxon>
        <taxon>Actinomycetota</taxon>
        <taxon>Actinomycetes</taxon>
        <taxon>Mycobacteriales</taxon>
        <taxon>Mycobacteriaceae</taxon>
        <taxon>Mycobacterium</taxon>
        <taxon>Mycobacterium simiae complex</taxon>
    </lineage>
</organism>
<evidence type="ECO:0000313" key="2">
    <source>
        <dbReference type="EMBL" id="ORW28661.1"/>
    </source>
</evidence>
<evidence type="ECO:0000313" key="3">
    <source>
        <dbReference type="Proteomes" id="UP000193529"/>
    </source>
</evidence>
<dbReference type="AlphaFoldDB" id="A0A1X1ZWT2"/>
<accession>A0A1X1ZWT2</accession>
<protein>
    <recommendedName>
        <fullName evidence="1">DUF7064 domain-containing protein</fullName>
    </recommendedName>
</protein>
<dbReference type="EMBL" id="LQPJ01000058">
    <property type="protein sequence ID" value="ORW28661.1"/>
    <property type="molecule type" value="Genomic_DNA"/>
</dbReference>
<comment type="caution">
    <text evidence="2">The sequence shown here is derived from an EMBL/GenBank/DDBJ whole genome shotgun (WGS) entry which is preliminary data.</text>
</comment>
<dbReference type="Proteomes" id="UP000193529">
    <property type="component" value="Unassembled WGS sequence"/>
</dbReference>
<evidence type="ECO:0000259" key="1">
    <source>
        <dbReference type="Pfam" id="PF23212"/>
    </source>
</evidence>
<dbReference type="InterPro" id="IPR055492">
    <property type="entry name" value="DUF7064"/>
</dbReference>
<proteinExistence type="predicted"/>